<feature type="compositionally biased region" description="Basic and acidic residues" evidence="1">
    <location>
        <begin position="368"/>
        <end position="380"/>
    </location>
</feature>
<feature type="transmembrane region" description="Helical" evidence="2">
    <location>
        <begin position="474"/>
        <end position="494"/>
    </location>
</feature>
<feature type="transmembrane region" description="Helical" evidence="2">
    <location>
        <begin position="117"/>
        <end position="137"/>
    </location>
</feature>
<name>A0ABW6E1D2_9ACTN</name>
<feature type="transmembrane region" description="Helical" evidence="2">
    <location>
        <begin position="684"/>
        <end position="704"/>
    </location>
</feature>
<evidence type="ECO:0000256" key="1">
    <source>
        <dbReference type="SAM" id="MobiDB-lite"/>
    </source>
</evidence>
<keyword evidence="2" id="KW-0472">Membrane</keyword>
<feature type="transmembrane region" description="Helical" evidence="2">
    <location>
        <begin position="745"/>
        <end position="763"/>
    </location>
</feature>
<feature type="region of interest" description="Disordered" evidence="1">
    <location>
        <begin position="769"/>
        <end position="804"/>
    </location>
</feature>
<evidence type="ECO:0000313" key="3">
    <source>
        <dbReference type="EMBL" id="MFD3957974.1"/>
    </source>
</evidence>
<organism evidence="3 4">
    <name type="scientific">Streptomyces bacillaris</name>
    <dbReference type="NCBI Taxonomy" id="68179"/>
    <lineage>
        <taxon>Bacteria</taxon>
        <taxon>Bacillati</taxon>
        <taxon>Actinomycetota</taxon>
        <taxon>Actinomycetes</taxon>
        <taxon>Kitasatosporales</taxon>
        <taxon>Streptomycetaceae</taxon>
        <taxon>Streptomyces</taxon>
    </lineage>
</organism>
<accession>A0ABW6E1D2</accession>
<proteinExistence type="predicted"/>
<keyword evidence="4" id="KW-1185">Reference proteome</keyword>
<feature type="transmembrane region" description="Helical" evidence="2">
    <location>
        <begin position="716"/>
        <end position="739"/>
    </location>
</feature>
<feature type="compositionally biased region" description="Polar residues" evidence="1">
    <location>
        <begin position="381"/>
        <end position="426"/>
    </location>
</feature>
<gene>
    <name evidence="3" type="ORF">ACFWR3_18085</name>
</gene>
<feature type="transmembrane region" description="Helical" evidence="2">
    <location>
        <begin position="55"/>
        <end position="78"/>
    </location>
</feature>
<evidence type="ECO:0000256" key="2">
    <source>
        <dbReference type="SAM" id="Phobius"/>
    </source>
</evidence>
<keyword evidence="2" id="KW-1133">Transmembrane helix</keyword>
<evidence type="ECO:0008006" key="5">
    <source>
        <dbReference type="Google" id="ProtNLM"/>
    </source>
</evidence>
<reference evidence="3 4" key="1">
    <citation type="submission" date="2024-09" db="EMBL/GenBank/DDBJ databases">
        <title>The Natural Products Discovery Center: Release of the First 8490 Sequenced Strains for Exploring Actinobacteria Biosynthetic Diversity.</title>
        <authorList>
            <person name="Kalkreuter E."/>
            <person name="Kautsar S.A."/>
            <person name="Yang D."/>
            <person name="Bader C.D."/>
            <person name="Teijaro C.N."/>
            <person name="Fluegel L."/>
            <person name="Davis C.M."/>
            <person name="Simpson J.R."/>
            <person name="Lauterbach L."/>
            <person name="Steele A.D."/>
            <person name="Gui C."/>
            <person name="Meng S."/>
            <person name="Li G."/>
            <person name="Viehrig K."/>
            <person name="Ye F."/>
            <person name="Su P."/>
            <person name="Kiefer A.F."/>
            <person name="Nichols A."/>
            <person name="Cepeda A.J."/>
            <person name="Yan W."/>
            <person name="Fan B."/>
            <person name="Jiang Y."/>
            <person name="Adhikari A."/>
            <person name="Zheng C.-J."/>
            <person name="Schuster L."/>
            <person name="Cowan T.M."/>
            <person name="Smanski M.J."/>
            <person name="Chevrette M.G."/>
            <person name="De Carvalho L.P.S."/>
            <person name="Shen B."/>
        </authorList>
    </citation>
    <scope>NUCLEOTIDE SEQUENCE [LARGE SCALE GENOMIC DNA]</scope>
    <source>
        <strain evidence="3 4">NPDC058584</strain>
    </source>
</reference>
<comment type="caution">
    <text evidence="3">The sequence shown here is derived from an EMBL/GenBank/DDBJ whole genome shotgun (WGS) entry which is preliminary data.</text>
</comment>
<feature type="transmembrane region" description="Helical" evidence="2">
    <location>
        <begin position="446"/>
        <end position="468"/>
    </location>
</feature>
<dbReference type="Proteomes" id="UP001598300">
    <property type="component" value="Unassembled WGS sequence"/>
</dbReference>
<feature type="region of interest" description="Disordered" evidence="1">
    <location>
        <begin position="368"/>
        <end position="436"/>
    </location>
</feature>
<feature type="transmembrane region" description="Helical" evidence="2">
    <location>
        <begin position="21"/>
        <end position="43"/>
    </location>
</feature>
<feature type="transmembrane region" description="Helical" evidence="2">
    <location>
        <begin position="153"/>
        <end position="175"/>
    </location>
</feature>
<dbReference type="EMBL" id="JBHXPM010000016">
    <property type="protein sequence ID" value="MFD3957974.1"/>
    <property type="molecule type" value="Genomic_DNA"/>
</dbReference>
<dbReference type="RefSeq" id="WP_141760726.1">
    <property type="nucleotide sequence ID" value="NZ_JBHVRE010000025.1"/>
</dbReference>
<evidence type="ECO:0000313" key="4">
    <source>
        <dbReference type="Proteomes" id="UP001598300"/>
    </source>
</evidence>
<keyword evidence="2" id="KW-0812">Transmembrane</keyword>
<sequence length="804" mass="84491">MGTGAGKGTPAAWRRRRRIAVYGAPALAVFLGILPLSVFAATAVWAFDGDRERRFLLLMVCLGPAALGVLVLGLYVLLRGMLRPADVVAGALYDESAGAGLPPALPRSVPGRGGWPLLTWAWGTAFAGGLVAFWFLGVGEPGEDGRLHSTGELWLWGGALAVIALYCALNVEGAVSRVLPGRTRAVRGTVRRGHVVVAAAGGDPRGPLSVDLRIPGLDPDEAADGLEGLDLWLCWDTRRAKRDFTQDGPPRLDCAALLVFDGGQAVRARALFPPGRSPWAEGAPTGSPEAPVDPDRRVAIWNPRSTWPLTLTAPAYGLYALAGVCAGGLFTEGAPRGLLAVGGVIALVLARAQHFPPMYERALAPAWYRDRSPTGPDRTDQASVSTDRTDQASTSTDRTDQASASTDRTDQASASTDRTDRASTLPTERPAPGADRVRRALRRLPVLVALATLVPLSAVVSLGAWLVWPDREERLAVTAGGLAVSAGVLVLLLVHRIATGRIHPYEIKAVRGTLGTAQESVPGSRLRKGRYLFGAIGVGGWLAGLVFLIPAGDVTSSPLIDRLRAEGAVVAEVTIENAHLVERHYSTKKGGGRGPQYAVTQKLAVRLPTDSGSFDFATVRTMSAQARVAGDRIKVIYAPGNTALGAYIGGDSRSGAGSWLGSTQGYQDDLQRLLDDRALSGRQLVLFGIPWALATVICVSVAHATRLNGPDAPPSWPLTIPYACFVTASLALAGSGLLLTDRVDGLGRLVLGAATAFCAVLSLTTRFATEDPEGDDSAQEKGQGKGWGQEKGQEQGKGQQPGSA</sequence>
<protein>
    <recommendedName>
        <fullName evidence="5">Integral membrane protein</fullName>
    </recommendedName>
</protein>